<evidence type="ECO:0000256" key="1">
    <source>
        <dbReference type="SAM" id="MobiDB-lite"/>
    </source>
</evidence>
<sequence>MKYNVEVQEPNKKLYVIQNDRLIERRQSFKQRSDVGADALVSTDGTILLTPAEERSSLVPRLVLYEVELDERQERAKLTPALPVSMQQRIVSSLAVTQGLMSTTANLTLSQGIHNSLREYKGYWMRPRESVQLFDDDNTILNSFITQPSNEGEQLTDENMNTFVYYPPFNVKMMTVEAIYPTKGLLCTSIPNYCMEQHATLSHEYTINYVRQKVNVVTATKVPKRDHTSPSSHNTDNDTDKDSDSTATSEEADLSTSVELEYTPYAQRLIQRQKEILCHQDSDDETKAFKETAIYRKEGSIHYIHWDNADPDASEILERCKTSPYAFIRDAFLHVTGGEHKAKLHDELLCILACFHELCNSFRSQKITSTRFATFLSVRYSGRIKDDTLTFKGVPDLLPYLCVLALYLSSFQVNLTSLGEVLLHSPTQLAKLYSGLMCRLRKLPNGDYVAHLKPPLRLPKKGRRRNLGSK</sequence>
<feature type="region of interest" description="Disordered" evidence="1">
    <location>
        <begin position="220"/>
        <end position="254"/>
    </location>
</feature>
<accession>A0A4Z1T772</accession>
<comment type="caution">
    <text evidence="2">The sequence shown here is derived from an EMBL/GenBank/DDBJ whole genome shotgun (WGS) entry which is preliminary data.</text>
</comment>
<feature type="compositionally biased region" description="Basic and acidic residues" evidence="1">
    <location>
        <begin position="235"/>
        <end position="244"/>
    </location>
</feature>
<organism evidence="2 3">
    <name type="scientific">Giardia muris</name>
    <dbReference type="NCBI Taxonomy" id="5742"/>
    <lineage>
        <taxon>Eukaryota</taxon>
        <taxon>Metamonada</taxon>
        <taxon>Diplomonadida</taxon>
        <taxon>Hexamitidae</taxon>
        <taxon>Giardiinae</taxon>
        <taxon>Giardia</taxon>
    </lineage>
</organism>
<dbReference type="Proteomes" id="UP000315496">
    <property type="component" value="Chromosome 1"/>
</dbReference>
<dbReference type="AlphaFoldDB" id="A0A4Z1T772"/>
<gene>
    <name evidence="2" type="ORF">GMRT_15875</name>
</gene>
<protein>
    <submittedName>
        <fullName evidence="2">A49-like RNA polymerase I associated factor</fullName>
    </submittedName>
</protein>
<name>A0A4Z1T772_GIAMU</name>
<evidence type="ECO:0000313" key="2">
    <source>
        <dbReference type="EMBL" id="TNJ29923.1"/>
    </source>
</evidence>
<keyword evidence="3" id="KW-1185">Reference proteome</keyword>
<proteinExistence type="predicted"/>
<evidence type="ECO:0000313" key="3">
    <source>
        <dbReference type="Proteomes" id="UP000315496"/>
    </source>
</evidence>
<dbReference type="EMBL" id="VDLU01000001">
    <property type="protein sequence ID" value="TNJ29923.1"/>
    <property type="molecule type" value="Genomic_DNA"/>
</dbReference>
<dbReference type="VEuPathDB" id="GiardiaDB:GMRT_15875"/>
<reference evidence="2 3" key="1">
    <citation type="submission" date="2019-05" db="EMBL/GenBank/DDBJ databases">
        <title>The compact genome of Giardia muris reveals important steps in the evolution of intestinal protozoan parasites.</title>
        <authorList>
            <person name="Xu F."/>
            <person name="Jimenez-Gonzalez A."/>
            <person name="Einarsson E."/>
            <person name="Astvaldsson A."/>
            <person name="Peirasmaki D."/>
            <person name="Eckmann L."/>
            <person name="Andersson J.O."/>
            <person name="Svard S.G."/>
            <person name="Jerlstrom-Hultqvist J."/>
        </authorList>
    </citation>
    <scope>NUCLEOTIDE SEQUENCE [LARGE SCALE GENOMIC DNA]</scope>
    <source>
        <strain evidence="2 3">Roberts-Thomson</strain>
    </source>
</reference>